<dbReference type="Pfam" id="PF01262">
    <property type="entry name" value="AlaDh_PNT_C"/>
    <property type="match status" value="1"/>
</dbReference>
<dbReference type="GO" id="GO:0005886">
    <property type="term" value="C:plasma membrane"/>
    <property type="evidence" value="ECO:0007669"/>
    <property type="project" value="TreeGrafter"/>
</dbReference>
<dbReference type="FunFam" id="3.40.50.720:FF:000049">
    <property type="entry name" value="Alanine dehydrogenase"/>
    <property type="match status" value="1"/>
</dbReference>
<keyword evidence="4 6" id="KW-0560">Oxidoreductase</keyword>
<comment type="caution">
    <text evidence="12">The sequence shown here is derived from an EMBL/GenBank/DDBJ whole genome shotgun (WGS) entry which is preliminary data.</text>
</comment>
<evidence type="ECO:0000256" key="3">
    <source>
        <dbReference type="ARBA" id="ARBA00012897"/>
    </source>
</evidence>
<dbReference type="InterPro" id="IPR007698">
    <property type="entry name" value="AlaDH/PNT_NAD(H)-bd"/>
</dbReference>
<organism evidence="12 13">
    <name type="scientific">Companilactobacillus tucceti DSM 20183</name>
    <dbReference type="NCBI Taxonomy" id="1423811"/>
    <lineage>
        <taxon>Bacteria</taxon>
        <taxon>Bacillati</taxon>
        <taxon>Bacillota</taxon>
        <taxon>Bacilli</taxon>
        <taxon>Lactobacillales</taxon>
        <taxon>Lactobacillaceae</taxon>
        <taxon>Companilactobacillus</taxon>
    </lineage>
</organism>
<dbReference type="AlphaFoldDB" id="A0A0R1J1V0"/>
<protein>
    <recommendedName>
        <fullName evidence="3 6">Alanine dehydrogenase</fullName>
        <ecNumber evidence="3 6">1.4.1.1</ecNumber>
    </recommendedName>
</protein>
<feature type="binding site" evidence="9">
    <location>
        <position position="196"/>
    </location>
    <ligand>
        <name>NAD(+)</name>
        <dbReference type="ChEBI" id="CHEBI:57540"/>
    </ligand>
</feature>
<proteinExistence type="inferred from homology"/>
<feature type="domain" description="Alanine dehydrogenase/pyridine nucleotide transhydrogenase N-terminal" evidence="11">
    <location>
        <begin position="4"/>
        <end position="135"/>
    </location>
</feature>
<dbReference type="SMART" id="SM01003">
    <property type="entry name" value="AlaDh_PNT_N"/>
    <property type="match status" value="1"/>
</dbReference>
<reference evidence="12 13" key="1">
    <citation type="journal article" date="2015" name="Genome Announc.">
        <title>Expanding the biotechnology potential of lactobacilli through comparative genomics of 213 strains and associated genera.</title>
        <authorList>
            <person name="Sun Z."/>
            <person name="Harris H.M."/>
            <person name="McCann A."/>
            <person name="Guo C."/>
            <person name="Argimon S."/>
            <person name="Zhang W."/>
            <person name="Yang X."/>
            <person name="Jeffery I.B."/>
            <person name="Cooney J.C."/>
            <person name="Kagawa T.F."/>
            <person name="Liu W."/>
            <person name="Song Y."/>
            <person name="Salvetti E."/>
            <person name="Wrobel A."/>
            <person name="Rasinkangas P."/>
            <person name="Parkhill J."/>
            <person name="Rea M.C."/>
            <person name="O'Sullivan O."/>
            <person name="Ritari J."/>
            <person name="Douillard F.P."/>
            <person name="Paul Ross R."/>
            <person name="Yang R."/>
            <person name="Briner A.E."/>
            <person name="Felis G.E."/>
            <person name="de Vos W.M."/>
            <person name="Barrangou R."/>
            <person name="Klaenhammer T.R."/>
            <person name="Caufield P.W."/>
            <person name="Cui Y."/>
            <person name="Zhang H."/>
            <person name="O'Toole P.W."/>
        </authorList>
    </citation>
    <scope>NUCLEOTIDE SEQUENCE [LARGE SCALE GENOMIC DNA]</scope>
    <source>
        <strain evidence="12 13">DSM 20183</strain>
    </source>
</reference>
<dbReference type="RefSeq" id="WP_057764322.1">
    <property type="nucleotide sequence ID" value="NZ_AZDG01000003.1"/>
</dbReference>
<feature type="binding site" evidence="8">
    <location>
        <position position="73"/>
    </location>
    <ligand>
        <name>substrate</name>
    </ligand>
</feature>
<dbReference type="Gene3D" id="3.40.50.720">
    <property type="entry name" value="NAD(P)-binding Rossmann-like Domain"/>
    <property type="match status" value="2"/>
</dbReference>
<dbReference type="InterPro" id="IPR007886">
    <property type="entry name" value="AlaDH/PNT_N"/>
</dbReference>
<dbReference type="SUPFAM" id="SSF51735">
    <property type="entry name" value="NAD(P)-binding Rossmann-fold domains"/>
    <property type="match status" value="1"/>
</dbReference>
<feature type="domain" description="Alanine dehydrogenase/pyridine nucleotide transhydrogenase NAD(H)-binding" evidence="10">
    <location>
        <begin position="147"/>
        <end position="296"/>
    </location>
</feature>
<feature type="binding site" evidence="9">
    <location>
        <position position="201"/>
    </location>
    <ligand>
        <name>NAD(+)</name>
        <dbReference type="ChEBI" id="CHEBI:57540"/>
    </ligand>
</feature>
<dbReference type="InterPro" id="IPR036291">
    <property type="entry name" value="NAD(P)-bd_dom_sf"/>
</dbReference>
<dbReference type="SUPFAM" id="SSF52283">
    <property type="entry name" value="Formate/glycerate dehydrogenase catalytic domain-like"/>
    <property type="match status" value="1"/>
</dbReference>
<keyword evidence="13" id="KW-1185">Reference proteome</keyword>
<dbReference type="SMART" id="SM01002">
    <property type="entry name" value="AlaDh_PNT_C"/>
    <property type="match status" value="1"/>
</dbReference>
<dbReference type="EC" id="1.4.1.1" evidence="3 6"/>
<keyword evidence="9" id="KW-0547">Nucleotide-binding</keyword>
<sequence>MRIGIPKEIKNQEERVGSTPSGVANLVRAGHEVIVETGAGIGSGYPDSDYKAMGASIGSVTDAWNCDMVIKVKEPLKSEYKYFREDLIIYTYLHLAADKELTEALLNAKTTGIGYETMVGARGGLPLLVPMSEIAGRMSVQVGAHFLEEPHQGKGLLLGGVPGVRRGNVTVIGAGTVGFNAAKIAIGFGANVTILDINAQRLAEIENIFDGKIQTLMSNEHNIAECVKNSDLVIGAVLIPGAAAPTLVTEEMIKSMEPGSVIVDIPIDQGGIFETSSKATTHDDPIYIKHDVIHYTVANIPGAVPKTATEALSSATIPYAIQIANKGLARAAENKTIFTGINTFAGNLTEKAVAESLNIPYKEYSADANLV</sequence>
<keyword evidence="5 6" id="KW-0520">NAD</keyword>
<dbReference type="GO" id="GO:0000286">
    <property type="term" value="F:alanine dehydrogenase activity"/>
    <property type="evidence" value="ECO:0007669"/>
    <property type="project" value="UniProtKB-UniRule"/>
</dbReference>
<dbReference type="OrthoDB" id="9804592at2"/>
<dbReference type="InterPro" id="IPR008141">
    <property type="entry name" value="Ala_DH"/>
</dbReference>
<evidence type="ECO:0000256" key="2">
    <source>
        <dbReference type="ARBA" id="ARBA00005689"/>
    </source>
</evidence>
<evidence type="ECO:0000256" key="1">
    <source>
        <dbReference type="ARBA" id="ARBA00005206"/>
    </source>
</evidence>
<evidence type="ECO:0000313" key="13">
    <source>
        <dbReference type="Proteomes" id="UP000050929"/>
    </source>
</evidence>
<comment type="catalytic activity">
    <reaction evidence="6">
        <text>L-alanine + NAD(+) + H2O = pyruvate + NH4(+) + NADH + H(+)</text>
        <dbReference type="Rhea" id="RHEA:18405"/>
        <dbReference type="ChEBI" id="CHEBI:15361"/>
        <dbReference type="ChEBI" id="CHEBI:15377"/>
        <dbReference type="ChEBI" id="CHEBI:15378"/>
        <dbReference type="ChEBI" id="CHEBI:28938"/>
        <dbReference type="ChEBI" id="CHEBI:57540"/>
        <dbReference type="ChEBI" id="CHEBI:57945"/>
        <dbReference type="ChEBI" id="CHEBI:57972"/>
        <dbReference type="EC" id="1.4.1.1"/>
    </reaction>
</comment>
<accession>A0A0R1J1V0</accession>
<dbReference type="GO" id="GO:0042853">
    <property type="term" value="P:L-alanine catabolic process"/>
    <property type="evidence" value="ECO:0007669"/>
    <property type="project" value="InterPro"/>
</dbReference>
<dbReference type="PATRIC" id="fig|1423811.3.peg.1412"/>
<evidence type="ECO:0000256" key="4">
    <source>
        <dbReference type="ARBA" id="ARBA00023002"/>
    </source>
</evidence>
<evidence type="ECO:0000259" key="10">
    <source>
        <dbReference type="SMART" id="SM01002"/>
    </source>
</evidence>
<comment type="similarity">
    <text evidence="2 6">Belongs to the AlaDH/PNT family.</text>
</comment>
<dbReference type="PANTHER" id="PTHR42795:SF1">
    <property type="entry name" value="ALANINE DEHYDROGENASE"/>
    <property type="match status" value="1"/>
</dbReference>
<feature type="binding site" evidence="9">
    <location>
        <begin position="265"/>
        <end position="268"/>
    </location>
    <ligand>
        <name>NAD(+)</name>
        <dbReference type="ChEBI" id="CHEBI:57540"/>
    </ligand>
</feature>
<dbReference type="EMBL" id="AZDG01000003">
    <property type="protein sequence ID" value="KRK65318.1"/>
    <property type="molecule type" value="Genomic_DNA"/>
</dbReference>
<feature type="binding site" evidence="8">
    <location>
        <position position="15"/>
    </location>
    <ligand>
        <name>substrate</name>
    </ligand>
</feature>
<evidence type="ECO:0000259" key="11">
    <source>
        <dbReference type="SMART" id="SM01003"/>
    </source>
</evidence>
<evidence type="ECO:0000256" key="5">
    <source>
        <dbReference type="ARBA" id="ARBA00023027"/>
    </source>
</evidence>
<dbReference type="GO" id="GO:0000166">
    <property type="term" value="F:nucleotide binding"/>
    <property type="evidence" value="ECO:0007669"/>
    <property type="project" value="UniProtKB-KW"/>
</dbReference>
<dbReference type="Proteomes" id="UP000050929">
    <property type="component" value="Unassembled WGS sequence"/>
</dbReference>
<evidence type="ECO:0000256" key="9">
    <source>
        <dbReference type="PIRSR" id="PIRSR000183-3"/>
    </source>
</evidence>
<dbReference type="NCBIfam" id="TIGR00518">
    <property type="entry name" value="alaDH"/>
    <property type="match status" value="1"/>
</dbReference>
<evidence type="ECO:0000256" key="8">
    <source>
        <dbReference type="PIRSR" id="PIRSR000183-2"/>
    </source>
</evidence>
<feature type="binding site" evidence="9">
    <location>
        <position position="132"/>
    </location>
    <ligand>
        <name>NAD(+)</name>
        <dbReference type="ChEBI" id="CHEBI:57540"/>
    </ligand>
</feature>
<evidence type="ECO:0000313" key="12">
    <source>
        <dbReference type="EMBL" id="KRK65318.1"/>
    </source>
</evidence>
<evidence type="ECO:0000256" key="6">
    <source>
        <dbReference type="PIRNR" id="PIRNR000183"/>
    </source>
</evidence>
<dbReference type="PIRSF" id="PIRSF000183">
    <property type="entry name" value="Alanine_dh"/>
    <property type="match status" value="1"/>
</dbReference>
<feature type="active site" description="Proton donor/acceptor" evidence="7">
    <location>
        <position position="94"/>
    </location>
</feature>
<gene>
    <name evidence="12" type="ORF">FC72_GL001388</name>
</gene>
<dbReference type="Pfam" id="PF05222">
    <property type="entry name" value="AlaDh_PNT_N"/>
    <property type="match status" value="1"/>
</dbReference>
<dbReference type="STRING" id="1423811.FC72_GL001388"/>
<feature type="active site" description="Proton donor/acceptor" evidence="7">
    <location>
        <position position="268"/>
    </location>
</feature>
<feature type="binding site" evidence="9">
    <location>
        <begin position="237"/>
        <end position="238"/>
    </location>
    <ligand>
        <name>NAD(+)</name>
        <dbReference type="ChEBI" id="CHEBI:57540"/>
    </ligand>
</feature>
<dbReference type="CDD" id="cd05305">
    <property type="entry name" value="L-AlaDH"/>
    <property type="match status" value="1"/>
</dbReference>
<name>A0A0R1J1V0_9LACO</name>
<evidence type="ECO:0000256" key="7">
    <source>
        <dbReference type="PIRSR" id="PIRSR000183-1"/>
    </source>
</evidence>
<comment type="pathway">
    <text evidence="1">Amino-acid degradation; L-alanine degradation via dehydrogenase pathway; NH(3) and pyruvate from L-alanine: step 1/1.</text>
</comment>
<feature type="binding site" evidence="9">
    <location>
        <position position="218"/>
    </location>
    <ligand>
        <name>NAD(+)</name>
        <dbReference type="ChEBI" id="CHEBI:57540"/>
    </ligand>
</feature>
<dbReference type="PANTHER" id="PTHR42795">
    <property type="entry name" value="ALANINE DEHYDROGENASE"/>
    <property type="match status" value="1"/>
</dbReference>